<dbReference type="AlphaFoldDB" id="A0AA38CPD8"/>
<comment type="caution">
    <text evidence="1">The sequence shown here is derived from an EMBL/GenBank/DDBJ whole genome shotgun (WGS) entry which is preliminary data.</text>
</comment>
<reference evidence="1" key="2">
    <citation type="submission" date="2023-02" db="EMBL/GenBank/DDBJ databases">
        <authorList>
            <person name="Sun Q."/>
            <person name="Mori K."/>
        </authorList>
    </citation>
    <scope>NUCLEOTIDE SEQUENCE</scope>
    <source>
        <strain evidence="1">NBRC 112290</strain>
    </source>
</reference>
<dbReference type="EMBL" id="BSUM01000001">
    <property type="protein sequence ID" value="GMA31853.1"/>
    <property type="molecule type" value="Genomic_DNA"/>
</dbReference>
<evidence type="ECO:0000313" key="2">
    <source>
        <dbReference type="Proteomes" id="UP001157161"/>
    </source>
</evidence>
<sequence length="45" mass="5245">MLVREADLGRLTLAEAREVIRDAWLAQAPPRRRRAWLHDHGLEKA</sequence>
<accession>A0AA38CPD8</accession>
<proteinExistence type="predicted"/>
<keyword evidence="2" id="KW-1185">Reference proteome</keyword>
<gene>
    <name evidence="1" type="ORF">GCM10025875_18450</name>
</gene>
<reference evidence="1" key="1">
    <citation type="journal article" date="2014" name="Int. J. Syst. Evol. Microbiol.">
        <title>Complete genome sequence of Corynebacterium casei LMG S-19264T (=DSM 44701T), isolated from a smear-ripened cheese.</title>
        <authorList>
            <consortium name="US DOE Joint Genome Institute (JGI-PGF)"/>
            <person name="Walter F."/>
            <person name="Albersmeier A."/>
            <person name="Kalinowski J."/>
            <person name="Ruckert C."/>
        </authorList>
    </citation>
    <scope>NUCLEOTIDE SEQUENCE</scope>
    <source>
        <strain evidence="1">NBRC 112290</strain>
    </source>
</reference>
<protein>
    <submittedName>
        <fullName evidence="1">Uncharacterized protein</fullName>
    </submittedName>
</protein>
<evidence type="ECO:0000313" key="1">
    <source>
        <dbReference type="EMBL" id="GMA31853.1"/>
    </source>
</evidence>
<dbReference type="Proteomes" id="UP001157161">
    <property type="component" value="Unassembled WGS sequence"/>
</dbReference>
<name>A0AA38CPD8_9MICO</name>
<organism evidence="1 2">
    <name type="scientific">Litorihabitans aurantiacus</name>
    <dbReference type="NCBI Taxonomy" id="1930061"/>
    <lineage>
        <taxon>Bacteria</taxon>
        <taxon>Bacillati</taxon>
        <taxon>Actinomycetota</taxon>
        <taxon>Actinomycetes</taxon>
        <taxon>Micrococcales</taxon>
        <taxon>Beutenbergiaceae</taxon>
        <taxon>Litorihabitans</taxon>
    </lineage>
</organism>